<dbReference type="EMBL" id="JAIMJC010000003">
    <property type="protein sequence ID" value="KAH0528048.1"/>
    <property type="molecule type" value="Genomic_DNA"/>
</dbReference>
<reference evidence="1 2" key="1">
    <citation type="submission" date="2021-08" db="EMBL/GenBank/DDBJ databases">
        <title>The highly contiguous genome resource for Trichoderma semiorbis FJ059, a fungal antagonistic to plant pathogens.</title>
        <authorList>
            <person name="Liu T."/>
        </authorList>
    </citation>
    <scope>NUCLEOTIDE SEQUENCE [LARGE SCALE GENOMIC DNA]</scope>
    <source>
        <strain evidence="1 2">FJ059</strain>
    </source>
</reference>
<evidence type="ECO:0000313" key="1">
    <source>
        <dbReference type="EMBL" id="KAH0528048.1"/>
    </source>
</evidence>
<sequence length="99" mass="10673">MFHGIGDIREAALHLDGLKTEVRIPGEFIDGVNINRNSGERPDATEVLRDELYTGTGTRDDAKFIPLVLRMADLTYDGKVDDNAGAMILVSFGPLGGIG</sequence>
<accession>A0A9P8HHX8</accession>
<dbReference type="Proteomes" id="UP000826573">
    <property type="component" value="Unassembled WGS sequence"/>
</dbReference>
<comment type="caution">
    <text evidence="1">The sequence shown here is derived from an EMBL/GenBank/DDBJ whole genome shotgun (WGS) entry which is preliminary data.</text>
</comment>
<evidence type="ECO:0000313" key="2">
    <source>
        <dbReference type="Proteomes" id="UP000826573"/>
    </source>
</evidence>
<name>A0A9P8HHX8_9HYPO</name>
<organism evidence="1 2">
    <name type="scientific">Trichoderma semiorbis</name>
    <dbReference type="NCBI Taxonomy" id="1491008"/>
    <lineage>
        <taxon>Eukaryota</taxon>
        <taxon>Fungi</taxon>
        <taxon>Dikarya</taxon>
        <taxon>Ascomycota</taxon>
        <taxon>Pezizomycotina</taxon>
        <taxon>Sordariomycetes</taxon>
        <taxon>Hypocreomycetidae</taxon>
        <taxon>Hypocreales</taxon>
        <taxon>Hypocreaceae</taxon>
        <taxon>Trichoderma</taxon>
    </lineage>
</organism>
<dbReference type="AlphaFoldDB" id="A0A9P8HHX8"/>
<proteinExistence type="predicted"/>
<keyword evidence="2" id="KW-1185">Reference proteome</keyword>
<protein>
    <submittedName>
        <fullName evidence="1">Uncharacterized protein</fullName>
    </submittedName>
</protein>
<gene>
    <name evidence="1" type="ORF">TsFJ059_002958</name>
</gene>